<dbReference type="InterPro" id="IPR000644">
    <property type="entry name" value="CBS_dom"/>
</dbReference>
<dbReference type="EMBL" id="JAENRR010000023">
    <property type="protein sequence ID" value="MBK3517862.1"/>
    <property type="molecule type" value="Genomic_DNA"/>
</dbReference>
<name>A0ABS1HJK8_9BACT</name>
<sequence>MLAKELISEVVPSLKTSDTGLDALNWMEVFRVSHLPIVNNRSFLGLISDVDIFDLNKAEEALGNHSLSFTRPYVYAHQHIFDVIEVASRLKLTVVPVLDKNEEYLGLITQSDLLHTFADLVAAHNSGGVIELELLPNDYSLSEISRIVEDADAKVLSLYVSQPTGSEKLCIAIKLNRVDVRPVLNAFDRYDYSVKTTYVGDDSYDDTVKKNYDALMRYLNM</sequence>
<organism evidence="3 4">
    <name type="scientific">Carboxylicivirga marina</name>
    <dbReference type="NCBI Taxonomy" id="2800988"/>
    <lineage>
        <taxon>Bacteria</taxon>
        <taxon>Pseudomonadati</taxon>
        <taxon>Bacteroidota</taxon>
        <taxon>Bacteroidia</taxon>
        <taxon>Marinilabiliales</taxon>
        <taxon>Marinilabiliaceae</taxon>
        <taxon>Carboxylicivirga</taxon>
    </lineage>
</organism>
<proteinExistence type="predicted"/>
<reference evidence="3 4" key="1">
    <citation type="submission" date="2021-01" db="EMBL/GenBank/DDBJ databases">
        <title>Carboxyliciviraga sp.nov., isolated from coastal sediments.</title>
        <authorList>
            <person name="Lu D."/>
            <person name="Zhang T."/>
        </authorList>
    </citation>
    <scope>NUCLEOTIDE SEQUENCE [LARGE SCALE GENOMIC DNA]</scope>
    <source>
        <strain evidence="3 4">N1Y132</strain>
    </source>
</reference>
<evidence type="ECO:0000313" key="3">
    <source>
        <dbReference type="EMBL" id="MBK3517862.1"/>
    </source>
</evidence>
<dbReference type="Pfam" id="PF00571">
    <property type="entry name" value="CBS"/>
    <property type="match status" value="2"/>
</dbReference>
<dbReference type="CDD" id="cd17783">
    <property type="entry name" value="CBS_pair_bac"/>
    <property type="match status" value="1"/>
</dbReference>
<dbReference type="RefSeq" id="WP_200465092.1">
    <property type="nucleotide sequence ID" value="NZ_JAENRR010000023.1"/>
</dbReference>
<evidence type="ECO:0000256" key="1">
    <source>
        <dbReference type="PROSITE-ProRule" id="PRU00703"/>
    </source>
</evidence>
<dbReference type="PROSITE" id="PS51371">
    <property type="entry name" value="CBS"/>
    <property type="match status" value="1"/>
</dbReference>
<keyword evidence="1" id="KW-0129">CBS domain</keyword>
<dbReference type="Proteomes" id="UP000605676">
    <property type="component" value="Unassembled WGS sequence"/>
</dbReference>
<dbReference type="SMART" id="SM00116">
    <property type="entry name" value="CBS"/>
    <property type="match status" value="2"/>
</dbReference>
<dbReference type="Gene3D" id="3.10.580.10">
    <property type="entry name" value="CBS-domain"/>
    <property type="match status" value="2"/>
</dbReference>
<dbReference type="InterPro" id="IPR046342">
    <property type="entry name" value="CBS_dom_sf"/>
</dbReference>
<evidence type="ECO:0000313" key="4">
    <source>
        <dbReference type="Proteomes" id="UP000605676"/>
    </source>
</evidence>
<gene>
    <name evidence="3" type="ORF">JIV24_11010</name>
</gene>
<keyword evidence="4" id="KW-1185">Reference proteome</keyword>
<evidence type="ECO:0000259" key="2">
    <source>
        <dbReference type="PROSITE" id="PS51371"/>
    </source>
</evidence>
<protein>
    <submittedName>
        <fullName evidence="3">CBS domain-containing protein</fullName>
    </submittedName>
</protein>
<accession>A0ABS1HJK8</accession>
<comment type="caution">
    <text evidence="3">The sequence shown here is derived from an EMBL/GenBank/DDBJ whole genome shotgun (WGS) entry which is preliminary data.</text>
</comment>
<dbReference type="SUPFAM" id="SSF54631">
    <property type="entry name" value="CBS-domain pair"/>
    <property type="match status" value="1"/>
</dbReference>
<feature type="domain" description="CBS" evidence="2">
    <location>
        <begin position="67"/>
        <end position="126"/>
    </location>
</feature>